<protein>
    <submittedName>
        <fullName evidence="13">ABC-type phosphate transport system, ATPase</fullName>
    </submittedName>
</protein>
<evidence type="ECO:0000256" key="5">
    <source>
        <dbReference type="ARBA" id="ARBA00022592"/>
    </source>
</evidence>
<sequence>MYNPQRFSTDDQQVVSLDPSFGDRCGNSSDRPHNKEERTVMATPLEQTNDAGAFKLGIRDLNFYYGDFHALKDISLDIQERQVTAFIGPSGCGKSTLLRCLNRIHELYPNMRCEGDILLDGQNVNSPDVDAELLRMRVGMVFQRPTPFPMSIRDNVAFGVKLQEKISRSDLQERVEWALRKAALWDEVKDKLNQPGLSLSGGQQQRLCIARTIATKPDVILLDEPTSALDPIATGHIETLIQELVQEYTIVMVTHNMQQAARISNRTVFMYMGEIVEAGLTERMFSNPSDPRTLNYIQGRFG</sequence>
<dbReference type="SMART" id="SM00382">
    <property type="entry name" value="AAA"/>
    <property type="match status" value="1"/>
</dbReference>
<keyword evidence="5" id="KW-0592">Phosphate transport</keyword>
<dbReference type="PROSITE" id="PS50893">
    <property type="entry name" value="ABC_TRANSPORTER_2"/>
    <property type="match status" value="1"/>
</dbReference>
<keyword evidence="8" id="KW-1278">Translocase</keyword>
<feature type="compositionally biased region" description="Basic and acidic residues" evidence="11">
    <location>
        <begin position="30"/>
        <end position="39"/>
    </location>
</feature>
<evidence type="ECO:0000259" key="12">
    <source>
        <dbReference type="PROSITE" id="PS50893"/>
    </source>
</evidence>
<proteinExistence type="predicted"/>
<dbReference type="EMBL" id="AP018933">
    <property type="protein sequence ID" value="BBG31179.1"/>
    <property type="molecule type" value="Genomic_DNA"/>
</dbReference>
<evidence type="ECO:0000256" key="10">
    <source>
        <dbReference type="ARBA" id="ARBA00054713"/>
    </source>
</evidence>
<dbReference type="InterPro" id="IPR003439">
    <property type="entry name" value="ABC_transporter-like_ATP-bd"/>
</dbReference>
<keyword evidence="6" id="KW-0547">Nucleotide-binding</keyword>
<dbReference type="Gene3D" id="3.40.50.300">
    <property type="entry name" value="P-loop containing nucleotide triphosphate hydrolases"/>
    <property type="match status" value="1"/>
</dbReference>
<evidence type="ECO:0000313" key="13">
    <source>
        <dbReference type="EMBL" id="BBG31179.1"/>
    </source>
</evidence>
<evidence type="ECO:0000256" key="4">
    <source>
        <dbReference type="ARBA" id="ARBA00022519"/>
    </source>
</evidence>
<dbReference type="CDD" id="cd03260">
    <property type="entry name" value="ABC_PstB_phosphate_transporter"/>
    <property type="match status" value="1"/>
</dbReference>
<dbReference type="FunFam" id="3.40.50.300:FF:000132">
    <property type="entry name" value="Phosphate import ATP-binding protein PstB"/>
    <property type="match status" value="1"/>
</dbReference>
<evidence type="ECO:0000256" key="2">
    <source>
        <dbReference type="ARBA" id="ARBA00022448"/>
    </source>
</evidence>
<dbReference type="InterPro" id="IPR005670">
    <property type="entry name" value="PstB-like"/>
</dbReference>
<accession>A0A348HHS7</accession>
<dbReference type="GO" id="GO:0035435">
    <property type="term" value="P:phosphate ion transmembrane transport"/>
    <property type="evidence" value="ECO:0007669"/>
    <property type="project" value="InterPro"/>
</dbReference>
<dbReference type="KEGG" id="zpl:ZBT109_2449"/>
<evidence type="ECO:0000256" key="1">
    <source>
        <dbReference type="ARBA" id="ARBA00004417"/>
    </source>
</evidence>
<keyword evidence="14" id="KW-1185">Reference proteome</keyword>
<evidence type="ECO:0000313" key="14">
    <source>
        <dbReference type="Proteomes" id="UP000267342"/>
    </source>
</evidence>
<dbReference type="NCBIfam" id="TIGR00972">
    <property type="entry name" value="3a0107s01c2"/>
    <property type="match status" value="1"/>
</dbReference>
<evidence type="ECO:0000256" key="6">
    <source>
        <dbReference type="ARBA" id="ARBA00022741"/>
    </source>
</evidence>
<keyword evidence="3" id="KW-1003">Cell membrane</keyword>
<dbReference type="InterPro" id="IPR003593">
    <property type="entry name" value="AAA+_ATPase"/>
</dbReference>
<dbReference type="GO" id="GO:0005886">
    <property type="term" value="C:plasma membrane"/>
    <property type="evidence" value="ECO:0007669"/>
    <property type="project" value="UniProtKB-SubCell"/>
</dbReference>
<evidence type="ECO:0000256" key="8">
    <source>
        <dbReference type="ARBA" id="ARBA00022967"/>
    </source>
</evidence>
<keyword evidence="9" id="KW-0472">Membrane</keyword>
<name>A0A348HHS7_9GAMM</name>
<dbReference type="InterPro" id="IPR017871">
    <property type="entry name" value="ABC_transporter-like_CS"/>
</dbReference>
<keyword evidence="4" id="KW-0997">Cell inner membrane</keyword>
<feature type="region of interest" description="Disordered" evidence="11">
    <location>
        <begin position="1"/>
        <end position="39"/>
    </location>
</feature>
<dbReference type="InterPro" id="IPR027417">
    <property type="entry name" value="P-loop_NTPase"/>
</dbReference>
<dbReference type="GO" id="GO:0005524">
    <property type="term" value="F:ATP binding"/>
    <property type="evidence" value="ECO:0007669"/>
    <property type="project" value="UniProtKB-KW"/>
</dbReference>
<feature type="domain" description="ABC transporter" evidence="12">
    <location>
        <begin position="56"/>
        <end position="297"/>
    </location>
</feature>
<dbReference type="STRING" id="1123510.GCA_000620025_02138"/>
<gene>
    <name evidence="13" type="ORF">ZBT109_2449</name>
</gene>
<evidence type="ECO:0000256" key="11">
    <source>
        <dbReference type="SAM" id="MobiDB-lite"/>
    </source>
</evidence>
<evidence type="ECO:0000256" key="7">
    <source>
        <dbReference type="ARBA" id="ARBA00022840"/>
    </source>
</evidence>
<feature type="compositionally biased region" description="Polar residues" evidence="11">
    <location>
        <begin position="1"/>
        <end position="15"/>
    </location>
</feature>
<dbReference type="AlphaFoldDB" id="A0A348HHS7"/>
<dbReference type="Pfam" id="PF00005">
    <property type="entry name" value="ABC_tran"/>
    <property type="match status" value="1"/>
</dbReference>
<dbReference type="PANTHER" id="PTHR43423">
    <property type="entry name" value="ABC TRANSPORTER I FAMILY MEMBER 17"/>
    <property type="match status" value="1"/>
</dbReference>
<evidence type="ECO:0000256" key="9">
    <source>
        <dbReference type="ARBA" id="ARBA00023136"/>
    </source>
</evidence>
<dbReference type="Proteomes" id="UP000267342">
    <property type="component" value="Chromosome"/>
</dbReference>
<keyword evidence="7" id="KW-0067">ATP-binding</keyword>
<dbReference type="SUPFAM" id="SSF52540">
    <property type="entry name" value="P-loop containing nucleoside triphosphate hydrolases"/>
    <property type="match status" value="1"/>
</dbReference>
<evidence type="ECO:0000256" key="3">
    <source>
        <dbReference type="ARBA" id="ARBA00022475"/>
    </source>
</evidence>
<dbReference type="GO" id="GO:0016887">
    <property type="term" value="F:ATP hydrolysis activity"/>
    <property type="evidence" value="ECO:0007669"/>
    <property type="project" value="InterPro"/>
</dbReference>
<dbReference type="PROSITE" id="PS00211">
    <property type="entry name" value="ABC_TRANSPORTER_1"/>
    <property type="match status" value="1"/>
</dbReference>
<comment type="function">
    <text evidence="10">Part of the ABC transporter complex PstSACB involved in phosphate import. Responsible for energy coupling to the transport system.</text>
</comment>
<comment type="subcellular location">
    <subcellularLocation>
        <location evidence="1">Cell inner membrane</location>
        <topology evidence="1">Peripheral membrane protein</topology>
    </subcellularLocation>
</comment>
<organism evidence="13 14">
    <name type="scientific">Zymobacter palmae</name>
    <dbReference type="NCBI Taxonomy" id="33074"/>
    <lineage>
        <taxon>Bacteria</taxon>
        <taxon>Pseudomonadati</taxon>
        <taxon>Pseudomonadota</taxon>
        <taxon>Gammaproteobacteria</taxon>
        <taxon>Oceanospirillales</taxon>
        <taxon>Halomonadaceae</taxon>
        <taxon>Zymobacter group</taxon>
        <taxon>Zymobacter</taxon>
    </lineage>
</organism>
<dbReference type="PANTHER" id="PTHR43423:SF3">
    <property type="entry name" value="PHOSPHATE IMPORT ATP-BINDING PROTEIN PSTB"/>
    <property type="match status" value="1"/>
</dbReference>
<reference evidence="13 14" key="1">
    <citation type="submission" date="2018-09" db="EMBL/GenBank/DDBJ databases">
        <title>Zymobacter palmae IAM14233 (=T109) whole genome analysis.</title>
        <authorList>
            <person name="Yanase H."/>
        </authorList>
    </citation>
    <scope>NUCLEOTIDE SEQUENCE [LARGE SCALE GENOMIC DNA]</scope>
    <source>
        <strain evidence="13 14">IAM14233</strain>
    </source>
</reference>
<keyword evidence="2" id="KW-0813">Transport</keyword>
<dbReference type="GO" id="GO:0005315">
    <property type="term" value="F:phosphate transmembrane transporter activity"/>
    <property type="evidence" value="ECO:0007669"/>
    <property type="project" value="InterPro"/>
</dbReference>